<evidence type="ECO:0000256" key="2">
    <source>
        <dbReference type="ARBA" id="ARBA00009436"/>
    </source>
</evidence>
<dbReference type="EMBL" id="JAHUZN010000003">
    <property type="protein sequence ID" value="KAG8499540.1"/>
    <property type="molecule type" value="Genomic_DNA"/>
</dbReference>
<evidence type="ECO:0000313" key="10">
    <source>
        <dbReference type="EMBL" id="KAG8499540.1"/>
    </source>
</evidence>
<evidence type="ECO:0000256" key="5">
    <source>
        <dbReference type="ARBA" id="ARBA00022824"/>
    </source>
</evidence>
<dbReference type="GO" id="GO:0034975">
    <property type="term" value="P:protein folding in endoplasmic reticulum"/>
    <property type="evidence" value="ECO:0007669"/>
    <property type="project" value="TreeGrafter"/>
</dbReference>
<dbReference type="PANTHER" id="PTHR20994:SF0">
    <property type="entry name" value="ER MEMBRANE PROTEIN COMPLEX SUBUNIT 6"/>
    <property type="match status" value="1"/>
</dbReference>
<dbReference type="PANTHER" id="PTHR20994">
    <property type="entry name" value="ER MEMBRANE PROTEIN COMPLEX SUBUNIT 6"/>
    <property type="match status" value="1"/>
</dbReference>
<dbReference type="Proteomes" id="UP000701853">
    <property type="component" value="Chromosome 3"/>
</dbReference>
<feature type="transmembrane region" description="Helical" evidence="9">
    <location>
        <begin position="35"/>
        <end position="56"/>
    </location>
</feature>
<dbReference type="Pfam" id="PF07019">
    <property type="entry name" value="EMC6"/>
    <property type="match status" value="1"/>
</dbReference>
<keyword evidence="4 9" id="KW-0812">Transmembrane</keyword>
<evidence type="ECO:0000256" key="9">
    <source>
        <dbReference type="SAM" id="Phobius"/>
    </source>
</evidence>
<keyword evidence="5" id="KW-0256">Endoplasmic reticulum</keyword>
<feature type="transmembrane region" description="Helical" evidence="9">
    <location>
        <begin position="62"/>
        <end position="82"/>
    </location>
</feature>
<dbReference type="InterPro" id="IPR008504">
    <property type="entry name" value="Emc6"/>
</dbReference>
<dbReference type="GO" id="GO:0072546">
    <property type="term" value="C:EMC complex"/>
    <property type="evidence" value="ECO:0007669"/>
    <property type="project" value="InterPro"/>
</dbReference>
<feature type="region of interest" description="Disordered" evidence="8">
    <location>
        <begin position="1"/>
        <end position="24"/>
    </location>
</feature>
<comment type="similarity">
    <text evidence="2">Belongs to the EMC6 family.</text>
</comment>
<comment type="subcellular location">
    <subcellularLocation>
        <location evidence="1">Endoplasmic reticulum membrane</location>
        <topology evidence="1">Multi-pass membrane protein</topology>
    </subcellularLocation>
</comment>
<evidence type="ECO:0000256" key="8">
    <source>
        <dbReference type="SAM" id="MobiDB-lite"/>
    </source>
</evidence>
<comment type="caution">
    <text evidence="10">The sequence shown here is derived from an EMBL/GenBank/DDBJ whole genome shotgun (WGS) entry which is preliminary data.</text>
</comment>
<proteinExistence type="inferred from homology"/>
<keyword evidence="7 9" id="KW-0472">Membrane</keyword>
<dbReference type="OrthoDB" id="16510at2759"/>
<name>A0A8J5ZN31_9ROSI</name>
<keyword evidence="11" id="KW-1185">Reference proteome</keyword>
<dbReference type="InterPro" id="IPR029008">
    <property type="entry name" value="EMC6-like"/>
</dbReference>
<dbReference type="AlphaFoldDB" id="A0A8J5ZN31"/>
<accession>A0A8J5ZN31</accession>
<keyword evidence="6 9" id="KW-1133">Transmembrane helix</keyword>
<organism evidence="10 11">
    <name type="scientific">Gossypium anomalum</name>
    <dbReference type="NCBI Taxonomy" id="47600"/>
    <lineage>
        <taxon>Eukaryota</taxon>
        <taxon>Viridiplantae</taxon>
        <taxon>Streptophyta</taxon>
        <taxon>Embryophyta</taxon>
        <taxon>Tracheophyta</taxon>
        <taxon>Spermatophyta</taxon>
        <taxon>Magnoliopsida</taxon>
        <taxon>eudicotyledons</taxon>
        <taxon>Gunneridae</taxon>
        <taxon>Pentapetalae</taxon>
        <taxon>rosids</taxon>
        <taxon>malvids</taxon>
        <taxon>Malvales</taxon>
        <taxon>Malvaceae</taxon>
        <taxon>Malvoideae</taxon>
        <taxon>Gossypium</taxon>
    </lineage>
</organism>
<gene>
    <name evidence="10" type="ORF">CXB51_006135</name>
</gene>
<evidence type="ECO:0000256" key="4">
    <source>
        <dbReference type="ARBA" id="ARBA00022692"/>
    </source>
</evidence>
<reference evidence="10 11" key="1">
    <citation type="journal article" date="2021" name="bioRxiv">
        <title>The Gossypium anomalum genome as a resource for cotton improvement and evolutionary analysis of hybrid incompatibility.</title>
        <authorList>
            <person name="Grover C.E."/>
            <person name="Yuan D."/>
            <person name="Arick M.A."/>
            <person name="Miller E.R."/>
            <person name="Hu G."/>
            <person name="Peterson D.G."/>
            <person name="Wendel J.F."/>
            <person name="Udall J.A."/>
        </authorList>
    </citation>
    <scope>NUCLEOTIDE SEQUENCE [LARGE SCALE GENOMIC DNA]</scope>
    <source>
        <strain evidence="10">JFW-Udall</strain>
        <tissue evidence="10">Leaf</tissue>
    </source>
</reference>
<feature type="transmembrane region" description="Helical" evidence="9">
    <location>
        <begin position="118"/>
        <end position="137"/>
    </location>
</feature>
<evidence type="ECO:0000256" key="6">
    <source>
        <dbReference type="ARBA" id="ARBA00022989"/>
    </source>
</evidence>
<evidence type="ECO:0000256" key="7">
    <source>
        <dbReference type="ARBA" id="ARBA00023136"/>
    </source>
</evidence>
<dbReference type="GO" id="GO:0000045">
    <property type="term" value="P:autophagosome assembly"/>
    <property type="evidence" value="ECO:0007669"/>
    <property type="project" value="TreeGrafter"/>
</dbReference>
<evidence type="ECO:0000313" key="11">
    <source>
        <dbReference type="Proteomes" id="UP000701853"/>
    </source>
</evidence>
<protein>
    <recommendedName>
        <fullName evidence="3">ER membrane protein complex subunit 6</fullName>
    </recommendedName>
</protein>
<evidence type="ECO:0000256" key="1">
    <source>
        <dbReference type="ARBA" id="ARBA00004477"/>
    </source>
</evidence>
<sequence>MAGHSDSSSSEKKSSEAMNDVPTFSTENMQNNMKVIYYSRTFMSIIGGVIAGILGFTGFIGFIFYFLVMAITSIGLIAKAKFSVHLYFDSWNRIILDGFMGGLMSFVLFWTYPFFLAMLHGHTIALAICLRHCAYILKKNPQHLTGKRSRVVALAFCCLPFAGDWIL</sequence>
<evidence type="ECO:0000256" key="3">
    <source>
        <dbReference type="ARBA" id="ARBA00020827"/>
    </source>
</evidence>